<dbReference type="EMBL" id="FCOF02000070">
    <property type="protein sequence ID" value="SAK94295.1"/>
    <property type="molecule type" value="Genomic_DNA"/>
</dbReference>
<dbReference type="RefSeq" id="WP_061128393.1">
    <property type="nucleotide sequence ID" value="NZ_FCOF02000070.1"/>
</dbReference>
<name>A0A158DID5_9BURK</name>
<gene>
    <name evidence="2" type="ORF">AWB75_06792</name>
</gene>
<organism evidence="2 3">
    <name type="scientific">Caballeronia catudaia</name>
    <dbReference type="NCBI Taxonomy" id="1777136"/>
    <lineage>
        <taxon>Bacteria</taxon>
        <taxon>Pseudomonadati</taxon>
        <taxon>Pseudomonadota</taxon>
        <taxon>Betaproteobacteria</taxon>
        <taxon>Burkholderiales</taxon>
        <taxon>Burkholderiaceae</taxon>
        <taxon>Caballeronia</taxon>
    </lineage>
</organism>
<evidence type="ECO:0000256" key="1">
    <source>
        <dbReference type="SAM" id="MobiDB-lite"/>
    </source>
</evidence>
<reference evidence="2" key="1">
    <citation type="submission" date="2016-01" db="EMBL/GenBank/DDBJ databases">
        <authorList>
            <person name="Peeters C."/>
        </authorList>
    </citation>
    <scope>NUCLEOTIDE SEQUENCE [LARGE SCALE GENOMIC DNA]</scope>
    <source>
        <strain evidence="2">LMG 29318</strain>
    </source>
</reference>
<protein>
    <submittedName>
        <fullName evidence="2">Uncharacterized protein</fullName>
    </submittedName>
</protein>
<sequence length="182" mass="18953">MHFLRFHPFGGHGPDTRVEIELAPRRAAHFAAPRSRQNQEEQGGARGFAFWPKRAPDPKATVYGFRNGQYLPLDANGSFVDDTPYVSSRVAAKAAATASAVARSDSGNSESGFDWLGAVDAVAGAALGGAGSSGDGGGDSMLKSFGNADDSDGGSLLGDAQPFEYQPDMPDGEIFNLAKTVA</sequence>
<proteinExistence type="predicted"/>
<dbReference type="Proteomes" id="UP000054870">
    <property type="component" value="Unassembled WGS sequence"/>
</dbReference>
<evidence type="ECO:0000313" key="2">
    <source>
        <dbReference type="EMBL" id="SAK94295.1"/>
    </source>
</evidence>
<keyword evidence="3" id="KW-1185">Reference proteome</keyword>
<feature type="region of interest" description="Disordered" evidence="1">
    <location>
        <begin position="29"/>
        <end position="51"/>
    </location>
</feature>
<accession>A0A158DID5</accession>
<dbReference type="AlphaFoldDB" id="A0A158DID5"/>
<comment type="caution">
    <text evidence="2">The sequence shown here is derived from an EMBL/GenBank/DDBJ whole genome shotgun (WGS) entry which is preliminary data.</text>
</comment>
<evidence type="ECO:0000313" key="3">
    <source>
        <dbReference type="Proteomes" id="UP000054870"/>
    </source>
</evidence>
<feature type="region of interest" description="Disordered" evidence="1">
    <location>
        <begin position="150"/>
        <end position="171"/>
    </location>
</feature>